<feature type="transmembrane region" description="Helical" evidence="2">
    <location>
        <begin position="147"/>
        <end position="166"/>
    </location>
</feature>
<protein>
    <recommendedName>
        <fullName evidence="5">ADP,ATP carrier protein</fullName>
    </recommendedName>
</protein>
<dbReference type="SUPFAM" id="SSF48371">
    <property type="entry name" value="ARM repeat"/>
    <property type="match status" value="1"/>
</dbReference>
<feature type="transmembrane region" description="Helical" evidence="2">
    <location>
        <begin position="54"/>
        <end position="73"/>
    </location>
</feature>
<evidence type="ECO:0000313" key="4">
    <source>
        <dbReference type="Proteomes" id="UP000557307"/>
    </source>
</evidence>
<dbReference type="EMBL" id="JACHGF010000004">
    <property type="protein sequence ID" value="MBB5285088.1"/>
    <property type="molecule type" value="Genomic_DNA"/>
</dbReference>
<accession>A0A840TY15</accession>
<keyword evidence="2" id="KW-1133">Transmembrane helix</keyword>
<feature type="transmembrane region" description="Helical" evidence="2">
    <location>
        <begin position="406"/>
        <end position="423"/>
    </location>
</feature>
<dbReference type="RefSeq" id="WP_184175024.1">
    <property type="nucleotide sequence ID" value="NZ_JACHGF010000004.1"/>
</dbReference>
<feature type="transmembrane region" description="Helical" evidence="2">
    <location>
        <begin position="111"/>
        <end position="135"/>
    </location>
</feature>
<feature type="region of interest" description="Disordered" evidence="1">
    <location>
        <begin position="440"/>
        <end position="461"/>
    </location>
</feature>
<feature type="transmembrane region" description="Helical" evidence="2">
    <location>
        <begin position="302"/>
        <end position="321"/>
    </location>
</feature>
<evidence type="ECO:0000256" key="1">
    <source>
        <dbReference type="SAM" id="MobiDB-lite"/>
    </source>
</evidence>
<keyword evidence="2" id="KW-0472">Membrane</keyword>
<dbReference type="InterPro" id="IPR016024">
    <property type="entry name" value="ARM-type_fold"/>
</dbReference>
<dbReference type="Proteomes" id="UP000557307">
    <property type="component" value="Unassembled WGS sequence"/>
</dbReference>
<evidence type="ECO:0000256" key="2">
    <source>
        <dbReference type="SAM" id="Phobius"/>
    </source>
</evidence>
<dbReference type="AlphaFoldDB" id="A0A840TY15"/>
<organism evidence="3 4">
    <name type="scientific">Rhabdobacter roseus</name>
    <dbReference type="NCBI Taxonomy" id="1655419"/>
    <lineage>
        <taxon>Bacteria</taxon>
        <taxon>Pseudomonadati</taxon>
        <taxon>Bacteroidota</taxon>
        <taxon>Cytophagia</taxon>
        <taxon>Cytophagales</taxon>
        <taxon>Cytophagaceae</taxon>
        <taxon>Rhabdobacter</taxon>
    </lineage>
</organism>
<feature type="transmembrane region" description="Helical" evidence="2">
    <location>
        <begin position="240"/>
        <end position="259"/>
    </location>
</feature>
<feature type="transmembrane region" description="Helical" evidence="2">
    <location>
        <begin position="172"/>
        <end position="193"/>
    </location>
</feature>
<dbReference type="InterPro" id="IPR011989">
    <property type="entry name" value="ARM-like"/>
</dbReference>
<evidence type="ECO:0008006" key="5">
    <source>
        <dbReference type="Google" id="ProtNLM"/>
    </source>
</evidence>
<feature type="transmembrane region" description="Helical" evidence="2">
    <location>
        <begin position="383"/>
        <end position="400"/>
    </location>
</feature>
<feature type="transmembrane region" description="Helical" evidence="2">
    <location>
        <begin position="327"/>
        <end position="346"/>
    </location>
</feature>
<name>A0A840TY15_9BACT</name>
<proteinExistence type="predicted"/>
<reference evidence="3 4" key="1">
    <citation type="submission" date="2020-08" db="EMBL/GenBank/DDBJ databases">
        <title>Genomic Encyclopedia of Type Strains, Phase IV (KMG-IV): sequencing the most valuable type-strain genomes for metagenomic binning, comparative biology and taxonomic classification.</title>
        <authorList>
            <person name="Goeker M."/>
        </authorList>
    </citation>
    <scope>NUCLEOTIDE SEQUENCE [LARGE SCALE GENOMIC DNA]</scope>
    <source>
        <strain evidence="3 4">DSM 105074</strain>
    </source>
</reference>
<feature type="transmembrane region" description="Helical" evidence="2">
    <location>
        <begin position="20"/>
        <end position="42"/>
    </location>
</feature>
<evidence type="ECO:0000313" key="3">
    <source>
        <dbReference type="EMBL" id="MBB5285088.1"/>
    </source>
</evidence>
<keyword evidence="2" id="KW-0812">Transmembrane</keyword>
<feature type="transmembrane region" description="Helical" evidence="2">
    <location>
        <begin position="85"/>
        <end position="105"/>
    </location>
</feature>
<dbReference type="Gene3D" id="1.25.10.10">
    <property type="entry name" value="Leucine-rich Repeat Variant"/>
    <property type="match status" value="1"/>
</dbReference>
<comment type="caution">
    <text evidence="3">The sequence shown here is derived from an EMBL/GenBank/DDBJ whole genome shotgun (WGS) entry which is preliminary data.</text>
</comment>
<dbReference type="Pfam" id="PF13646">
    <property type="entry name" value="HEAT_2"/>
    <property type="match status" value="1"/>
</dbReference>
<gene>
    <name evidence="3" type="ORF">HNQ92_003236</name>
</gene>
<keyword evidence="4" id="KW-1185">Reference proteome</keyword>
<feature type="transmembrane region" description="Helical" evidence="2">
    <location>
        <begin position="271"/>
        <end position="290"/>
    </location>
</feature>
<sequence>MWKRDTLLKLLNIKQGEEKLVFLLIGYSFVMGGAMAIFYTVVASSFLMSFNSLALPQAYIVGGVFVYSLGLLVTQAQRLTSFARLAEGLLIFLIVSIAGLVAIHHYTSSKWVFFVLFIWNRVFVLVNGVTFWGVVAKLFNLQQAKRLSSLISTGDVISSVVAYLSIPLVIKYISADYLLYTVVGLLIICAVLMHRLHRIFLVDTDVLDLAHEGGTPQTAVTQAKPEPEPPLINKAYYSNIFLLALLPVFGLFYVEYLFFTESRAIFPDKVLLASFLGFFFGISAIIEFFIKTFFYNRLLSKYGLRIGIIMLPASLVFGFILASLYGIAYEAAALFFACIVLGRFFMSAIRKAISEPAFQVLFQPIAARIRLEVQGRIEGRAKAIGGLLAGVLLLVLTQVPFIDAQLLSVLFLLIAVLWLYISIKTQGTYKSTIRDRVYPLQQPRDAQPRRTTRKHPATSQSHSFEALITMVSSPQSADRIEAARGLCCSGRFLAYKYLIPLLQDPDPNVREAALEASGALYRPELWPYLLEQLNSERYALPAAKALAKVGKPLLREIDRFFLNSSEEEDYQEKLIEIVEQIGGEEAIRFLRRKLNFPQRSVREKVIETLQNLGYVSTHTEQTILLQEFEDHVAFLAWLLAAQTDILGTYEPDSELGKALEREHYRTILKVFTVLSVIYGDKFKVITLLLENKNEDVRDYLMEISELLLPEPVKDKVLPMIDGSSLEEMNLRYQAVFPQETLSVKDRLKDIINKDYTRISPWTKAIAIKELQHDTPESVTPILVANAVASSRLISETALYVLRVLNPERYTSLTQNLARQHDDFHGAIVSELAWVSHDEELLVCKLRRLWSVEVLRSLKIKELKSILLRAHYLRLERHEVLDLQKLVEPDEDYTLIVTHGTLVLASEGAVGSGTLWQVPPAGPSGAPQLITAQEASEAYLVQTYKIPLHIPLITQPALVDAHRPG</sequence>